<organism evidence="1">
    <name type="scientific">Octopus bimaculoides</name>
    <name type="common">California two-spotted octopus</name>
    <dbReference type="NCBI Taxonomy" id="37653"/>
    <lineage>
        <taxon>Eukaryota</taxon>
        <taxon>Metazoa</taxon>
        <taxon>Spiralia</taxon>
        <taxon>Lophotrochozoa</taxon>
        <taxon>Mollusca</taxon>
        <taxon>Cephalopoda</taxon>
        <taxon>Coleoidea</taxon>
        <taxon>Octopodiformes</taxon>
        <taxon>Octopoda</taxon>
        <taxon>Incirrata</taxon>
        <taxon>Octopodidae</taxon>
        <taxon>Octopus</taxon>
    </lineage>
</organism>
<dbReference type="EMBL" id="KQ416272">
    <property type="protein sequence ID" value="KOF97682.1"/>
    <property type="molecule type" value="Genomic_DNA"/>
</dbReference>
<reference evidence="1" key="1">
    <citation type="submission" date="2015-07" db="EMBL/GenBank/DDBJ databases">
        <title>MeaNS - Measles Nucleotide Surveillance Program.</title>
        <authorList>
            <person name="Tran T."/>
            <person name="Druce J."/>
        </authorList>
    </citation>
    <scope>NUCLEOTIDE SEQUENCE</scope>
    <source>
        <strain evidence="1">UCB-OBI-ISO-001</strain>
        <tissue evidence="1">Gonad</tissue>
    </source>
</reference>
<name>A0A0L8I899_OCTBM</name>
<accession>A0A0L8I899</accession>
<proteinExistence type="predicted"/>
<dbReference type="AlphaFoldDB" id="A0A0L8I899"/>
<evidence type="ECO:0000313" key="1">
    <source>
        <dbReference type="EMBL" id="KOF97682.1"/>
    </source>
</evidence>
<gene>
    <name evidence="1" type="ORF">OCBIM_22028798mg</name>
</gene>
<sequence>MMFDEEYRCKLYKFCKTLKLITFLLETIAAYFKPCCNVTLSVTLLSFQDFP</sequence>
<protein>
    <submittedName>
        <fullName evidence="1">Uncharacterized protein</fullName>
    </submittedName>
</protein>